<dbReference type="InterPro" id="IPR015797">
    <property type="entry name" value="NUDIX_hydrolase-like_dom_sf"/>
</dbReference>
<evidence type="ECO:0000256" key="1">
    <source>
        <dbReference type="ARBA" id="ARBA00022801"/>
    </source>
</evidence>
<keyword evidence="1" id="KW-0378">Hydrolase</keyword>
<accession>A0A6C0IKE1</accession>
<feature type="domain" description="CCHC-type" evidence="2">
    <location>
        <begin position="7"/>
        <end position="21"/>
    </location>
</feature>
<dbReference type="PANTHER" id="PTHR21340:SF0">
    <property type="entry name" value="BIS(5'-NUCLEOSYL)-TETRAPHOSPHATASE [ASYMMETRICAL]"/>
    <property type="match status" value="1"/>
</dbReference>
<dbReference type="SUPFAM" id="SSF55811">
    <property type="entry name" value="Nudix"/>
    <property type="match status" value="1"/>
</dbReference>
<dbReference type="GO" id="GO:0003676">
    <property type="term" value="F:nucleic acid binding"/>
    <property type="evidence" value="ECO:0007669"/>
    <property type="project" value="InterPro"/>
</dbReference>
<dbReference type="InterPro" id="IPR051325">
    <property type="entry name" value="Nudix_hydrolase_domain"/>
</dbReference>
<protein>
    <recommendedName>
        <fullName evidence="5">Nudix hydrolase domain-containing protein</fullName>
    </recommendedName>
</protein>
<dbReference type="PROSITE" id="PS51462">
    <property type="entry name" value="NUDIX"/>
    <property type="match status" value="1"/>
</dbReference>
<dbReference type="EMBL" id="MN740200">
    <property type="protein sequence ID" value="QHT93110.1"/>
    <property type="molecule type" value="Genomic_DNA"/>
</dbReference>
<dbReference type="GO" id="GO:0006754">
    <property type="term" value="P:ATP biosynthetic process"/>
    <property type="evidence" value="ECO:0007669"/>
    <property type="project" value="TreeGrafter"/>
</dbReference>
<dbReference type="InterPro" id="IPR001878">
    <property type="entry name" value="Znf_CCHC"/>
</dbReference>
<dbReference type="InterPro" id="IPR000086">
    <property type="entry name" value="NUDIX_hydrolase_dom"/>
</dbReference>
<organism evidence="4">
    <name type="scientific">viral metagenome</name>
    <dbReference type="NCBI Taxonomy" id="1070528"/>
    <lineage>
        <taxon>unclassified sequences</taxon>
        <taxon>metagenomes</taxon>
        <taxon>organismal metagenomes</taxon>
    </lineage>
</organism>
<evidence type="ECO:0008006" key="5">
    <source>
        <dbReference type="Google" id="ProtNLM"/>
    </source>
</evidence>
<dbReference type="GO" id="GO:0006167">
    <property type="term" value="P:AMP biosynthetic process"/>
    <property type="evidence" value="ECO:0007669"/>
    <property type="project" value="TreeGrafter"/>
</dbReference>
<dbReference type="GO" id="GO:0008270">
    <property type="term" value="F:zinc ion binding"/>
    <property type="evidence" value="ECO:0007669"/>
    <property type="project" value="InterPro"/>
</dbReference>
<sequence>MSADNYCNNCGKEGHSYSQCKMPITSVGVIAYRIHNNKKEYLMIRRKDTLGFIDFMRGKYSVNNKEYIMNMLKQMTEDEKVKLNTFTFEQLWLSVWGNSRLSNQYKQEEMVSRNKFQVIKDGIYNKQVFYNLNILIEESKQYTQWKEPEWGFPKGRRNFQEKDFECALREFKEETGVPTEYLHSIQNIFPFEENFTGSNYKSYKHKYYITHMNYENTLMNYKYDKMEVSKIEWKTVDQCIDCIRPYNLEKQHMLTNLDNMLTHHTPVLFY</sequence>
<reference evidence="4" key="1">
    <citation type="journal article" date="2020" name="Nature">
        <title>Giant virus diversity and host interactions through global metagenomics.</title>
        <authorList>
            <person name="Schulz F."/>
            <person name="Roux S."/>
            <person name="Paez-Espino D."/>
            <person name="Jungbluth S."/>
            <person name="Walsh D.A."/>
            <person name="Denef V.J."/>
            <person name="McMahon K.D."/>
            <person name="Konstantinidis K.T."/>
            <person name="Eloe-Fadrosh E.A."/>
            <person name="Kyrpides N.C."/>
            <person name="Woyke T."/>
        </authorList>
    </citation>
    <scope>NUCLEOTIDE SEQUENCE</scope>
    <source>
        <strain evidence="4">GVMAG-M-3300023210-19</strain>
    </source>
</reference>
<name>A0A6C0IKE1_9ZZZZ</name>
<evidence type="ECO:0000259" key="3">
    <source>
        <dbReference type="PROSITE" id="PS51462"/>
    </source>
</evidence>
<dbReference type="Pfam" id="PF00293">
    <property type="entry name" value="NUDIX"/>
    <property type="match status" value="1"/>
</dbReference>
<feature type="domain" description="Nudix hydrolase" evidence="3">
    <location>
        <begin position="22"/>
        <end position="258"/>
    </location>
</feature>
<evidence type="ECO:0000313" key="4">
    <source>
        <dbReference type="EMBL" id="QHT93110.1"/>
    </source>
</evidence>
<dbReference type="PANTHER" id="PTHR21340">
    <property type="entry name" value="DIADENOSINE 5,5-P1,P4-TETRAPHOSPHATE PYROPHOSPHOHYDROLASE MUTT"/>
    <property type="match status" value="1"/>
</dbReference>
<dbReference type="InterPro" id="IPR020084">
    <property type="entry name" value="NUDIX_hydrolase_CS"/>
</dbReference>
<dbReference type="PROSITE" id="PS00893">
    <property type="entry name" value="NUDIX_BOX"/>
    <property type="match status" value="1"/>
</dbReference>
<dbReference type="Gene3D" id="3.90.79.10">
    <property type="entry name" value="Nucleoside Triphosphate Pyrophosphohydrolase"/>
    <property type="match status" value="1"/>
</dbReference>
<dbReference type="PROSITE" id="PS50158">
    <property type="entry name" value="ZF_CCHC"/>
    <property type="match status" value="1"/>
</dbReference>
<dbReference type="GO" id="GO:0004081">
    <property type="term" value="F:bis(5'-nucleosyl)-tetraphosphatase (asymmetrical) activity"/>
    <property type="evidence" value="ECO:0007669"/>
    <property type="project" value="TreeGrafter"/>
</dbReference>
<proteinExistence type="predicted"/>
<evidence type="ECO:0000259" key="2">
    <source>
        <dbReference type="PROSITE" id="PS50158"/>
    </source>
</evidence>
<dbReference type="AlphaFoldDB" id="A0A6C0IKE1"/>